<evidence type="ECO:0000313" key="2">
    <source>
        <dbReference type="EMBL" id="CAI0559005.1"/>
    </source>
</evidence>
<proteinExistence type="predicted"/>
<name>A0AAV0RN62_9ROSI</name>
<keyword evidence="1" id="KW-0472">Membrane</keyword>
<dbReference type="EMBL" id="CAMGYJ010000011">
    <property type="protein sequence ID" value="CAI0559005.1"/>
    <property type="molecule type" value="Genomic_DNA"/>
</dbReference>
<dbReference type="AlphaFoldDB" id="A0AAV0RN62"/>
<keyword evidence="1" id="KW-1133">Transmembrane helix</keyword>
<keyword evidence="3" id="KW-1185">Reference proteome</keyword>
<protein>
    <submittedName>
        <fullName evidence="2">Uncharacterized protein</fullName>
    </submittedName>
</protein>
<feature type="non-terminal residue" evidence="2">
    <location>
        <position position="1"/>
    </location>
</feature>
<organism evidence="2 3">
    <name type="scientific">Linum tenue</name>
    <dbReference type="NCBI Taxonomy" id="586396"/>
    <lineage>
        <taxon>Eukaryota</taxon>
        <taxon>Viridiplantae</taxon>
        <taxon>Streptophyta</taxon>
        <taxon>Embryophyta</taxon>
        <taxon>Tracheophyta</taxon>
        <taxon>Spermatophyta</taxon>
        <taxon>Magnoliopsida</taxon>
        <taxon>eudicotyledons</taxon>
        <taxon>Gunneridae</taxon>
        <taxon>Pentapetalae</taxon>
        <taxon>rosids</taxon>
        <taxon>fabids</taxon>
        <taxon>Malpighiales</taxon>
        <taxon>Linaceae</taxon>
        <taxon>Linum</taxon>
    </lineage>
</organism>
<evidence type="ECO:0000256" key="1">
    <source>
        <dbReference type="SAM" id="Phobius"/>
    </source>
</evidence>
<feature type="transmembrane region" description="Helical" evidence="1">
    <location>
        <begin position="25"/>
        <end position="45"/>
    </location>
</feature>
<gene>
    <name evidence="2" type="ORF">LITE_LOCUS49014</name>
</gene>
<dbReference type="Proteomes" id="UP001154282">
    <property type="component" value="Unassembled WGS sequence"/>
</dbReference>
<comment type="caution">
    <text evidence="2">The sequence shown here is derived from an EMBL/GenBank/DDBJ whole genome shotgun (WGS) entry which is preliminary data.</text>
</comment>
<reference evidence="2" key="1">
    <citation type="submission" date="2022-08" db="EMBL/GenBank/DDBJ databases">
        <authorList>
            <person name="Gutierrez-Valencia J."/>
        </authorList>
    </citation>
    <scope>NUCLEOTIDE SEQUENCE</scope>
</reference>
<sequence>KINNLSLPLRPSFLETLVTKQCGEITLFSLYFTMLVIVHFCHNNWNVRLTRSKLS</sequence>
<accession>A0AAV0RN62</accession>
<evidence type="ECO:0000313" key="3">
    <source>
        <dbReference type="Proteomes" id="UP001154282"/>
    </source>
</evidence>
<keyword evidence="1" id="KW-0812">Transmembrane</keyword>